<keyword evidence="2" id="KW-1185">Reference proteome</keyword>
<dbReference type="PANTHER" id="PTHR38733">
    <property type="entry name" value="PROTEIN MCRC"/>
    <property type="match status" value="1"/>
</dbReference>
<dbReference type="GO" id="GO:0004519">
    <property type="term" value="F:endonuclease activity"/>
    <property type="evidence" value="ECO:0007669"/>
    <property type="project" value="UniProtKB-KW"/>
</dbReference>
<organism evidence="1 2">
    <name type="scientific">Corynebacterium phoceense</name>
    <dbReference type="NCBI Taxonomy" id="1686286"/>
    <lineage>
        <taxon>Bacteria</taxon>
        <taxon>Bacillati</taxon>
        <taxon>Actinomycetota</taxon>
        <taxon>Actinomycetes</taxon>
        <taxon>Mycobacteriales</taxon>
        <taxon>Corynebacteriaceae</taxon>
        <taxon>Corynebacterium</taxon>
    </lineage>
</organism>
<reference evidence="1 2" key="1">
    <citation type="submission" date="2019-06" db="EMBL/GenBank/DDBJ databases">
        <title>Draft genome of C. phoceense Strain 272.</title>
        <authorList>
            <person name="Pacheco L.G.C."/>
            <person name="Barberis C.M."/>
            <person name="Almuzara M.N."/>
            <person name="Traglia G.M."/>
            <person name="Santos C.S."/>
            <person name="Rocha D.J.P.G."/>
            <person name="Aguiar E.R.G.R."/>
            <person name="Vay C.A."/>
        </authorList>
    </citation>
    <scope>NUCLEOTIDE SEQUENCE [LARGE SCALE GENOMIC DNA]</scope>
    <source>
        <strain evidence="1 2">272</strain>
    </source>
</reference>
<evidence type="ECO:0000313" key="2">
    <source>
        <dbReference type="Proteomes" id="UP000318080"/>
    </source>
</evidence>
<dbReference type="InterPro" id="IPR019292">
    <property type="entry name" value="McrC"/>
</dbReference>
<dbReference type="AlphaFoldDB" id="A0A540R5F5"/>
<dbReference type="EMBL" id="VHIR01000021">
    <property type="protein sequence ID" value="TQE42644.1"/>
    <property type="molecule type" value="Genomic_DNA"/>
</dbReference>
<dbReference type="PANTHER" id="PTHR38733:SF1">
    <property type="entry name" value="TYPE IV METHYL-DIRECTED RESTRICTION ENZYME ECOKMCRBC"/>
    <property type="match status" value="1"/>
</dbReference>
<proteinExistence type="predicted"/>
<comment type="caution">
    <text evidence="1">The sequence shown here is derived from an EMBL/GenBank/DDBJ whole genome shotgun (WGS) entry which is preliminary data.</text>
</comment>
<keyword evidence="1" id="KW-0540">Nuclease</keyword>
<dbReference type="PIRSF" id="PIRSF003109">
    <property type="entry name" value="McrC"/>
    <property type="match status" value="1"/>
</dbReference>
<protein>
    <submittedName>
        <fullName evidence="1">Restriction endonuclease</fullName>
    </submittedName>
</protein>
<dbReference type="GO" id="GO:0009307">
    <property type="term" value="P:DNA restriction-modification system"/>
    <property type="evidence" value="ECO:0007669"/>
    <property type="project" value="InterPro"/>
</dbReference>
<keyword evidence="1" id="KW-0255">Endonuclease</keyword>
<keyword evidence="1" id="KW-0378">Hydrolase</keyword>
<accession>A0A540R5F5</accession>
<evidence type="ECO:0000313" key="1">
    <source>
        <dbReference type="EMBL" id="TQE42644.1"/>
    </source>
</evidence>
<dbReference type="Pfam" id="PF10117">
    <property type="entry name" value="McrBC"/>
    <property type="match status" value="1"/>
</dbReference>
<dbReference type="Proteomes" id="UP000318080">
    <property type="component" value="Unassembled WGS sequence"/>
</dbReference>
<dbReference type="InterPro" id="IPR014407">
    <property type="entry name" value="McrC_bac"/>
</dbReference>
<sequence length="402" mass="45011">MQLSTRIWHRFYANTGTTSLRSWRKRFVNFEPETSAESISKHVPMRSVWLLQLYASEAYRRGVITDAAVDAADAELPLLLTTMLCEAVERRLTRELSVGFNRRTATLHRVRGKIDVYATQRHRLLDKGQIRCEFNELTSDHPVNRFLLHALHYAEKLIQPLDTTVATRCRRLARAFEAAGVPSVPSTAEPTGRLSPADAHPTAVASLLLNLYVPRSGLGPHAFARAAVTETYLRALFERALLGIYRYHLAPLGWTVRGAKYVDWPINEATTAQLPRMLTDIMLTAPDGTEVIVDAKFASMATSNRTNSGYTLKSGHLYQIQSYVLSHSAALTEYSDFRPVAGVMVYADLGAPAAAFDTIQNFRMHNHDFVFGALDLTTRASRIRETALTMIQSLKHEPLALN</sequence>
<gene>
    <name evidence="1" type="ORF">EJK80_11515</name>
</gene>
<name>A0A540R5F5_9CORY</name>